<evidence type="ECO:0000313" key="2">
    <source>
        <dbReference type="EMBL" id="MBB5790354.1"/>
    </source>
</evidence>
<gene>
    <name evidence="2" type="ORF">HD601_004929</name>
</gene>
<organism evidence="2 3">
    <name type="scientific">Jiangella mangrovi</name>
    <dbReference type="NCBI Taxonomy" id="1524084"/>
    <lineage>
        <taxon>Bacteria</taxon>
        <taxon>Bacillati</taxon>
        <taxon>Actinomycetota</taxon>
        <taxon>Actinomycetes</taxon>
        <taxon>Jiangellales</taxon>
        <taxon>Jiangellaceae</taxon>
        <taxon>Jiangella</taxon>
    </lineage>
</organism>
<evidence type="ECO:0000259" key="1">
    <source>
        <dbReference type="Pfam" id="PF13460"/>
    </source>
</evidence>
<dbReference type="PANTHER" id="PTHR43162">
    <property type="match status" value="1"/>
</dbReference>
<dbReference type="InterPro" id="IPR036291">
    <property type="entry name" value="NAD(P)-bd_dom_sf"/>
</dbReference>
<dbReference type="AlphaFoldDB" id="A0A7W9GUN0"/>
<dbReference type="SUPFAM" id="SSF51735">
    <property type="entry name" value="NAD(P)-binding Rossmann-fold domains"/>
    <property type="match status" value="1"/>
</dbReference>
<feature type="domain" description="NAD(P)-binding" evidence="1">
    <location>
        <begin position="9"/>
        <end position="169"/>
    </location>
</feature>
<dbReference type="Gene3D" id="3.40.50.720">
    <property type="entry name" value="NAD(P)-binding Rossmann-like Domain"/>
    <property type="match status" value="1"/>
</dbReference>
<dbReference type="RefSeq" id="WP_184826359.1">
    <property type="nucleotide sequence ID" value="NZ_JACHMM010000001.1"/>
</dbReference>
<comment type="caution">
    <text evidence="2">The sequence shown here is derived from an EMBL/GenBank/DDBJ whole genome shotgun (WGS) entry which is preliminary data.</text>
</comment>
<protein>
    <submittedName>
        <fullName evidence="2">Uncharacterized protein YbjT (DUF2867 family)</fullName>
    </submittedName>
</protein>
<dbReference type="EMBL" id="JACHMM010000001">
    <property type="protein sequence ID" value="MBB5790354.1"/>
    <property type="molecule type" value="Genomic_DNA"/>
</dbReference>
<sequence>MTTTFLVTGGTGRLGSLVVDRLRQAGHDVRVTSRRSGPGLRTVDWKTGVGLVAALDGVEVVVHTATSHRNVDMERALAEAAADADVSHLLFISVVGIDRIPIKYYRLQVAAERIIEQSGVPYTIQRATQFHDYVRSVFDSLARLPVMLVPDVSFQSVDHADVAERLAALALAPPAGRVADMGGPEIMKATDMARMYLRSTGRHRAVVPFRAPGRAFGGLRAGYHLAPEHADGRITFADYLAARSDDQGAPDRSRS</sequence>
<dbReference type="InterPro" id="IPR051604">
    <property type="entry name" value="Ergot_Alk_Oxidoreductase"/>
</dbReference>
<accession>A0A7W9GUN0</accession>
<name>A0A7W9GUN0_9ACTN</name>
<keyword evidence="3" id="KW-1185">Reference proteome</keyword>
<dbReference type="Proteomes" id="UP000542813">
    <property type="component" value="Unassembled WGS sequence"/>
</dbReference>
<dbReference type="PANTHER" id="PTHR43162:SF1">
    <property type="entry name" value="PRESTALK A DIFFERENTIATION PROTEIN A"/>
    <property type="match status" value="1"/>
</dbReference>
<dbReference type="Pfam" id="PF13460">
    <property type="entry name" value="NAD_binding_10"/>
    <property type="match status" value="1"/>
</dbReference>
<proteinExistence type="predicted"/>
<reference evidence="2 3" key="1">
    <citation type="submission" date="2020-08" db="EMBL/GenBank/DDBJ databases">
        <title>Sequencing the genomes of 1000 actinobacteria strains.</title>
        <authorList>
            <person name="Klenk H.-P."/>
        </authorList>
    </citation>
    <scope>NUCLEOTIDE SEQUENCE [LARGE SCALE GENOMIC DNA]</scope>
    <source>
        <strain evidence="2 3">DSM 102122</strain>
    </source>
</reference>
<dbReference type="InterPro" id="IPR016040">
    <property type="entry name" value="NAD(P)-bd_dom"/>
</dbReference>
<evidence type="ECO:0000313" key="3">
    <source>
        <dbReference type="Proteomes" id="UP000542813"/>
    </source>
</evidence>